<dbReference type="PANTHER" id="PTHR43386">
    <property type="entry name" value="OLIGOPEPTIDE TRANSPORT SYSTEM PERMEASE PROTEIN APPC"/>
    <property type="match status" value="1"/>
</dbReference>
<dbReference type="PROSITE" id="PS50928">
    <property type="entry name" value="ABC_TM1"/>
    <property type="match status" value="1"/>
</dbReference>
<dbReference type="AlphaFoldDB" id="A0A382EN71"/>
<feature type="transmembrane region" description="Helical" evidence="7">
    <location>
        <begin position="182"/>
        <end position="211"/>
    </location>
</feature>
<dbReference type="InterPro" id="IPR035906">
    <property type="entry name" value="MetI-like_sf"/>
</dbReference>
<protein>
    <recommendedName>
        <fullName evidence="8">ABC transmembrane type-1 domain-containing protein</fullName>
    </recommendedName>
</protein>
<evidence type="ECO:0000256" key="3">
    <source>
        <dbReference type="ARBA" id="ARBA00022475"/>
    </source>
</evidence>
<evidence type="ECO:0000259" key="8">
    <source>
        <dbReference type="PROSITE" id="PS50928"/>
    </source>
</evidence>
<evidence type="ECO:0000256" key="5">
    <source>
        <dbReference type="ARBA" id="ARBA00022989"/>
    </source>
</evidence>
<keyword evidence="3" id="KW-1003">Cell membrane</keyword>
<dbReference type="InterPro" id="IPR050366">
    <property type="entry name" value="BP-dependent_transpt_permease"/>
</dbReference>
<feature type="domain" description="ABC transmembrane type-1" evidence="8">
    <location>
        <begin position="65"/>
        <end position="254"/>
    </location>
</feature>
<sequence length="268" mass="28929">MGWFFWICVGWLVLVVASAVIADWLPLFDPLETDFLSISLAPNGQFWFGTDALGRDIFSRVLYGTRVSLIIGVAVPVIALSIGLLLGLTAGYFRGWIEQIILFYVNVTMAFPGLVLLLVVLSVVGADLLVLILLFGIYGNGGAIRIARANTLNFATREFVLAAEALGATKWRIIFIELMPNVALPLISISLLAVSGMIVFEGALSFLGLSIPPPAPTWGNMIAQGLSDLTTFPWVWGFPAAALFLTVLALNFIGDVVRQVIDGRDSAL</sequence>
<feature type="transmembrane region" description="Helical" evidence="7">
    <location>
        <begin position="69"/>
        <end position="93"/>
    </location>
</feature>
<dbReference type="Gene3D" id="1.10.3720.10">
    <property type="entry name" value="MetI-like"/>
    <property type="match status" value="1"/>
</dbReference>
<evidence type="ECO:0000313" key="9">
    <source>
        <dbReference type="EMBL" id="SVB51574.1"/>
    </source>
</evidence>
<accession>A0A382EN71</accession>
<evidence type="ECO:0000256" key="1">
    <source>
        <dbReference type="ARBA" id="ARBA00004651"/>
    </source>
</evidence>
<proteinExistence type="predicted"/>
<keyword evidence="5 7" id="KW-1133">Transmembrane helix</keyword>
<dbReference type="PANTHER" id="PTHR43386:SF1">
    <property type="entry name" value="D,D-DIPEPTIDE TRANSPORT SYSTEM PERMEASE PROTEIN DDPC-RELATED"/>
    <property type="match status" value="1"/>
</dbReference>
<name>A0A382EN71_9ZZZZ</name>
<dbReference type="Pfam" id="PF00528">
    <property type="entry name" value="BPD_transp_1"/>
    <property type="match status" value="1"/>
</dbReference>
<dbReference type="CDD" id="cd06261">
    <property type="entry name" value="TM_PBP2"/>
    <property type="match status" value="1"/>
</dbReference>
<dbReference type="GO" id="GO:0055085">
    <property type="term" value="P:transmembrane transport"/>
    <property type="evidence" value="ECO:0007669"/>
    <property type="project" value="InterPro"/>
</dbReference>
<dbReference type="EMBL" id="UINC01045157">
    <property type="protein sequence ID" value="SVB51574.1"/>
    <property type="molecule type" value="Genomic_DNA"/>
</dbReference>
<dbReference type="GO" id="GO:0005886">
    <property type="term" value="C:plasma membrane"/>
    <property type="evidence" value="ECO:0007669"/>
    <property type="project" value="UniProtKB-SubCell"/>
</dbReference>
<keyword evidence="2" id="KW-0813">Transport</keyword>
<keyword evidence="4 7" id="KW-0812">Transmembrane</keyword>
<evidence type="ECO:0000256" key="6">
    <source>
        <dbReference type="ARBA" id="ARBA00023136"/>
    </source>
</evidence>
<evidence type="ECO:0000256" key="7">
    <source>
        <dbReference type="SAM" id="Phobius"/>
    </source>
</evidence>
<feature type="transmembrane region" description="Helical" evidence="7">
    <location>
        <begin position="100"/>
        <end position="122"/>
    </location>
</feature>
<gene>
    <name evidence="9" type="ORF">METZ01_LOCUS204428</name>
</gene>
<feature type="transmembrane region" description="Helical" evidence="7">
    <location>
        <begin position="128"/>
        <end position="147"/>
    </location>
</feature>
<evidence type="ECO:0000256" key="4">
    <source>
        <dbReference type="ARBA" id="ARBA00022692"/>
    </source>
</evidence>
<organism evidence="9">
    <name type="scientific">marine metagenome</name>
    <dbReference type="NCBI Taxonomy" id="408172"/>
    <lineage>
        <taxon>unclassified sequences</taxon>
        <taxon>metagenomes</taxon>
        <taxon>ecological metagenomes</taxon>
    </lineage>
</organism>
<comment type="subcellular location">
    <subcellularLocation>
        <location evidence="1">Cell membrane</location>
        <topology evidence="1">Multi-pass membrane protein</topology>
    </subcellularLocation>
</comment>
<keyword evidence="6 7" id="KW-0472">Membrane</keyword>
<dbReference type="InterPro" id="IPR000515">
    <property type="entry name" value="MetI-like"/>
</dbReference>
<feature type="transmembrane region" description="Helical" evidence="7">
    <location>
        <begin position="231"/>
        <end position="254"/>
    </location>
</feature>
<evidence type="ECO:0000256" key="2">
    <source>
        <dbReference type="ARBA" id="ARBA00022448"/>
    </source>
</evidence>
<reference evidence="9" key="1">
    <citation type="submission" date="2018-05" db="EMBL/GenBank/DDBJ databases">
        <authorList>
            <person name="Lanie J.A."/>
            <person name="Ng W.-L."/>
            <person name="Kazmierczak K.M."/>
            <person name="Andrzejewski T.M."/>
            <person name="Davidsen T.M."/>
            <person name="Wayne K.J."/>
            <person name="Tettelin H."/>
            <person name="Glass J.I."/>
            <person name="Rusch D."/>
            <person name="Podicherti R."/>
            <person name="Tsui H.-C.T."/>
            <person name="Winkler M.E."/>
        </authorList>
    </citation>
    <scope>NUCLEOTIDE SEQUENCE</scope>
</reference>
<dbReference type="SUPFAM" id="SSF161098">
    <property type="entry name" value="MetI-like"/>
    <property type="match status" value="1"/>
</dbReference>